<dbReference type="EnsemblMetazoa" id="AFUN018911-RA">
    <property type="protein sequence ID" value="AFUN018911-PA"/>
    <property type="gene ID" value="AFUN018911"/>
</dbReference>
<keyword evidence="1" id="KW-0732">Signal</keyword>
<dbReference type="VEuPathDB" id="VectorBase:AFUN018911"/>
<protein>
    <submittedName>
        <fullName evidence="2">Uncharacterized protein</fullName>
    </submittedName>
</protein>
<evidence type="ECO:0000256" key="1">
    <source>
        <dbReference type="SAM" id="SignalP"/>
    </source>
</evidence>
<dbReference type="AlphaFoldDB" id="A0A4Y0BFY3"/>
<accession>A0A4Y0BFY3</accession>
<feature type="chain" id="PRO_5021349720" evidence="1">
    <location>
        <begin position="24"/>
        <end position="136"/>
    </location>
</feature>
<evidence type="ECO:0000313" key="2">
    <source>
        <dbReference type="EnsemblMetazoa" id="AFUN018911-PA"/>
    </source>
</evidence>
<sequence>MQFKHYTFAVIVLLGLWAAPTSAHVAIQHIDIPNRIAWLPEGTDLVLRFLIDLSGKMAEHYGLALRRVKNLREVVQKYPPSYISIDMFYDNDIQQPIDSDKLKPESGPGYTKDVFHGALKTVQQFATKRIPPFAKH</sequence>
<proteinExistence type="predicted"/>
<organism evidence="2">
    <name type="scientific">Anopheles funestus</name>
    <name type="common">African malaria mosquito</name>
    <dbReference type="NCBI Taxonomy" id="62324"/>
    <lineage>
        <taxon>Eukaryota</taxon>
        <taxon>Metazoa</taxon>
        <taxon>Ecdysozoa</taxon>
        <taxon>Arthropoda</taxon>
        <taxon>Hexapoda</taxon>
        <taxon>Insecta</taxon>
        <taxon>Pterygota</taxon>
        <taxon>Neoptera</taxon>
        <taxon>Endopterygota</taxon>
        <taxon>Diptera</taxon>
        <taxon>Nematocera</taxon>
        <taxon>Culicoidea</taxon>
        <taxon>Culicidae</taxon>
        <taxon>Anophelinae</taxon>
        <taxon>Anopheles</taxon>
    </lineage>
</organism>
<feature type="signal peptide" evidence="1">
    <location>
        <begin position="1"/>
        <end position="23"/>
    </location>
</feature>
<reference evidence="2" key="1">
    <citation type="submission" date="2020-05" db="UniProtKB">
        <authorList>
            <consortium name="EnsemblMetazoa"/>
        </authorList>
    </citation>
    <scope>IDENTIFICATION</scope>
    <source>
        <strain evidence="2">FUMOZ</strain>
    </source>
</reference>
<name>A0A4Y0BFY3_ANOFN</name>